<dbReference type="InterPro" id="IPR008972">
    <property type="entry name" value="Cupredoxin"/>
</dbReference>
<proteinExistence type="predicted"/>
<accession>M3ABM8</accession>
<comment type="caution">
    <text evidence="2">The sequence shown here is derived from an EMBL/GenBank/DDBJ whole genome shotgun (WGS) entry which is preliminary data.</text>
</comment>
<dbReference type="InterPro" id="IPR028096">
    <property type="entry name" value="EfeO_Cupredoxin"/>
</dbReference>
<protein>
    <recommendedName>
        <fullName evidence="1">EfeO-type cupredoxin-like domain-containing protein</fullName>
    </recommendedName>
</protein>
<keyword evidence="3" id="KW-1185">Reference proteome</keyword>
<gene>
    <name evidence="2" type="ORF">H261_09597</name>
</gene>
<dbReference type="RefSeq" id="WP_008616848.1">
    <property type="nucleotide sequence ID" value="NZ_AONQ01000021.1"/>
</dbReference>
<evidence type="ECO:0000259" key="1">
    <source>
        <dbReference type="Pfam" id="PF13473"/>
    </source>
</evidence>
<dbReference type="STRING" id="1244869.H261_09597"/>
<dbReference type="PATRIC" id="fig|1244869.3.peg.1940"/>
<dbReference type="SUPFAM" id="SSF49503">
    <property type="entry name" value="Cupredoxins"/>
    <property type="match status" value="1"/>
</dbReference>
<dbReference type="Gene3D" id="2.60.40.420">
    <property type="entry name" value="Cupredoxins - blue copper proteins"/>
    <property type="match status" value="1"/>
</dbReference>
<dbReference type="eggNOG" id="COG4633">
    <property type="taxonomic scope" value="Bacteria"/>
</dbReference>
<organism evidence="2 3">
    <name type="scientific">Paramagnetospirillum caucaseum</name>
    <dbReference type="NCBI Taxonomy" id="1244869"/>
    <lineage>
        <taxon>Bacteria</taxon>
        <taxon>Pseudomonadati</taxon>
        <taxon>Pseudomonadota</taxon>
        <taxon>Alphaproteobacteria</taxon>
        <taxon>Rhodospirillales</taxon>
        <taxon>Magnetospirillaceae</taxon>
        <taxon>Paramagnetospirillum</taxon>
    </lineage>
</organism>
<name>M3ABM8_9PROT</name>
<feature type="domain" description="EfeO-type cupredoxin-like" evidence="1">
    <location>
        <begin position="12"/>
        <end position="114"/>
    </location>
</feature>
<reference evidence="2 3" key="1">
    <citation type="journal article" date="2014" name="Genome Announc.">
        <title>Draft Genome Sequence of Magnetospirillum sp. Strain SO-1, a Freshwater Magnetotactic Bacterium Isolated from the Ol'khovka River, Russia.</title>
        <authorList>
            <person name="Grouzdev D.S."/>
            <person name="Dziuba M.V."/>
            <person name="Sukhacheva M.S."/>
            <person name="Mardanov A.V."/>
            <person name="Beletskiy A.V."/>
            <person name="Kuznetsov B.B."/>
            <person name="Skryabin K.G."/>
        </authorList>
    </citation>
    <scope>NUCLEOTIDE SEQUENCE [LARGE SCALE GENOMIC DNA]</scope>
    <source>
        <strain evidence="2 3">SO-1</strain>
    </source>
</reference>
<dbReference type="Proteomes" id="UP000011744">
    <property type="component" value="Unassembled WGS sequence"/>
</dbReference>
<evidence type="ECO:0000313" key="2">
    <source>
        <dbReference type="EMBL" id="EME70178.1"/>
    </source>
</evidence>
<dbReference type="EMBL" id="AONQ01000021">
    <property type="protein sequence ID" value="EME70178.1"/>
    <property type="molecule type" value="Genomic_DNA"/>
</dbReference>
<dbReference type="OrthoDB" id="7161040at2"/>
<evidence type="ECO:0000313" key="3">
    <source>
        <dbReference type="Proteomes" id="UP000011744"/>
    </source>
</evidence>
<sequence length="115" mass="12915">MPVLSRLILPVLSALLLALWSPGVLAADEVLVRLTIKDHRFSPERLEIPAKTKVILLIRNEDAEPEEFECLELRREKIVFPGAEVRVVLGKVDPGEYPFFGEYHEATAKGVIVAR</sequence>
<dbReference type="Pfam" id="PF13473">
    <property type="entry name" value="Cupredoxin_1"/>
    <property type="match status" value="1"/>
</dbReference>
<dbReference type="AlphaFoldDB" id="M3ABM8"/>